<dbReference type="RefSeq" id="WP_021828547.1">
    <property type="nucleotide sequence ID" value="NZ_CP015840.1"/>
</dbReference>
<dbReference type="InterPro" id="IPR005495">
    <property type="entry name" value="LptG/LptF_permease"/>
</dbReference>
<dbReference type="KEGG" id="cgz:M787_000680"/>
<feature type="transmembrane region" description="Helical" evidence="6">
    <location>
        <begin position="56"/>
        <end position="76"/>
    </location>
</feature>
<dbReference type="AlphaFoldDB" id="A0A173DY36"/>
<evidence type="ECO:0000313" key="7">
    <source>
        <dbReference type="EMBL" id="ANG65844.1"/>
    </source>
</evidence>
<feature type="transmembrane region" description="Helical" evidence="6">
    <location>
        <begin position="12"/>
        <end position="36"/>
    </location>
</feature>
<dbReference type="STRING" id="1143323.M787_000680"/>
<dbReference type="EMBL" id="CP015840">
    <property type="protein sequence ID" value="ANG65844.1"/>
    <property type="molecule type" value="Genomic_DNA"/>
</dbReference>
<protein>
    <submittedName>
        <fullName evidence="7">Permease</fullName>
    </submittedName>
</protein>
<feature type="transmembrane region" description="Helical" evidence="6">
    <location>
        <begin position="328"/>
        <end position="348"/>
    </location>
</feature>
<evidence type="ECO:0000256" key="3">
    <source>
        <dbReference type="ARBA" id="ARBA00022692"/>
    </source>
</evidence>
<keyword evidence="2" id="KW-1003">Cell membrane</keyword>
<feature type="transmembrane region" description="Helical" evidence="6">
    <location>
        <begin position="304"/>
        <end position="322"/>
    </location>
</feature>
<keyword evidence="3 6" id="KW-0812">Transmembrane</keyword>
<feature type="transmembrane region" description="Helical" evidence="6">
    <location>
        <begin position="278"/>
        <end position="297"/>
    </location>
</feature>
<keyword evidence="4 6" id="KW-1133">Transmembrane helix</keyword>
<reference evidence="7 8" key="1">
    <citation type="journal article" date="2014" name="Syst. Appl. Microbiol.">
        <title>Evidence for the existence of two new members of the family Chlamydiaceae and proposal of Chlamydia avium sp. nov. and Chlamydia gallinacea sp. nov.</title>
        <authorList>
            <person name="Sachse K."/>
            <person name="Laroucau K."/>
            <person name="Riege K."/>
            <person name="Wehner S."/>
            <person name="Dilcher M."/>
            <person name="Creasy H.H."/>
            <person name="Weidmann M."/>
            <person name="Myers G."/>
            <person name="Vorimore F."/>
            <person name="Vicari N."/>
            <person name="Magnino S."/>
            <person name="Liebler-Tenorio E."/>
            <person name="Ruettger A."/>
            <person name="Bavoil P.M."/>
            <person name="Hufert F.T."/>
            <person name="Rossello-Mora R."/>
            <person name="Marz M."/>
        </authorList>
    </citation>
    <scope>NUCLEOTIDE SEQUENCE [LARGE SCALE GENOMIC DNA]</scope>
    <source>
        <strain evidence="7 8">08-1274/3</strain>
    </source>
</reference>
<dbReference type="GO" id="GO:0015920">
    <property type="term" value="P:lipopolysaccharide transport"/>
    <property type="evidence" value="ECO:0007669"/>
    <property type="project" value="TreeGrafter"/>
</dbReference>
<proteinExistence type="predicted"/>
<keyword evidence="5 6" id="KW-0472">Membrane</keyword>
<accession>A0A173DY36</accession>
<evidence type="ECO:0000313" key="8">
    <source>
        <dbReference type="Proteomes" id="UP000019147"/>
    </source>
</evidence>
<evidence type="ECO:0000256" key="5">
    <source>
        <dbReference type="ARBA" id="ARBA00023136"/>
    </source>
</evidence>
<evidence type="ECO:0000256" key="6">
    <source>
        <dbReference type="SAM" id="Phobius"/>
    </source>
</evidence>
<dbReference type="Pfam" id="PF03739">
    <property type="entry name" value="LptF_LptG"/>
    <property type="match status" value="1"/>
</dbReference>
<dbReference type="PANTHER" id="PTHR33529">
    <property type="entry name" value="SLR0882 PROTEIN-RELATED"/>
    <property type="match status" value="1"/>
</dbReference>
<name>A0A173DY36_9CHLA</name>
<dbReference type="Proteomes" id="UP000019147">
    <property type="component" value="Chromosome"/>
</dbReference>
<dbReference type="GeneID" id="81477818"/>
<organism evidence="7 8">
    <name type="scientific">Chlamydia gallinacea 08-1274/3</name>
    <dbReference type="NCBI Taxonomy" id="1143323"/>
    <lineage>
        <taxon>Bacteria</taxon>
        <taxon>Pseudomonadati</taxon>
        <taxon>Chlamydiota</taxon>
        <taxon>Chlamydiia</taxon>
        <taxon>Chlamydiales</taxon>
        <taxon>Chlamydiaceae</taxon>
        <taxon>Chlamydia/Chlamydophila group</taxon>
        <taxon>Chlamydia</taxon>
    </lineage>
</organism>
<dbReference type="PANTHER" id="PTHR33529:SF2">
    <property type="entry name" value="LIPOPOLYSACCHARIDE EXPORT SYSTEM PERMEASE PROTEIN LPTG"/>
    <property type="match status" value="1"/>
</dbReference>
<gene>
    <name evidence="7" type="ORF">M787_000680</name>
</gene>
<evidence type="ECO:0000256" key="1">
    <source>
        <dbReference type="ARBA" id="ARBA00004651"/>
    </source>
</evidence>
<dbReference type="GO" id="GO:0043190">
    <property type="term" value="C:ATP-binding cassette (ABC) transporter complex"/>
    <property type="evidence" value="ECO:0007669"/>
    <property type="project" value="TreeGrafter"/>
</dbReference>
<evidence type="ECO:0000256" key="4">
    <source>
        <dbReference type="ARBA" id="ARBA00022989"/>
    </source>
</evidence>
<comment type="subcellular location">
    <subcellularLocation>
        <location evidence="1">Cell membrane</location>
        <topology evidence="1">Multi-pass membrane protein</topology>
    </subcellularLocation>
</comment>
<dbReference type="OrthoDB" id="18493at2"/>
<dbReference type="eggNOG" id="COG0795">
    <property type="taxonomic scope" value="Bacteria"/>
</dbReference>
<feature type="transmembrane region" description="Helical" evidence="6">
    <location>
        <begin position="97"/>
        <end position="115"/>
    </location>
</feature>
<sequence>MPILWKVLIFRYLKTAIFCTLSLICISIISSLQEIVSYIAKDVPYSTVLRLTAYQIPYLLPFILPISCFISSFSLFRRLSDNNQITFLKASGASQGIITFPILMVSCAICCINFYTCSELASICRFQSCKEIAHMAMTSPTLLLQTLQKKENNRIFIAVDHCAKSKFDNVIIALKRDEEIANVGIIKTIIPNVANDSVTAKEIIMISKLPDNLATTQDGTNTKEYYIETLDEMLIPKITSTLFAGKSYMKTRTDYLPWKQLVKQSCNYAHLPETLRRIGIGLLCITLTYSGMVLGTYKPRFRKSILRYCLFPIIDLVLLIVGKNTNSLFSALMLFIIPQLISWVVFTIRAYRENRGYA</sequence>
<evidence type="ECO:0000256" key="2">
    <source>
        <dbReference type="ARBA" id="ARBA00022475"/>
    </source>
</evidence>